<feature type="domain" description="Aminopeptidase P N-terminal" evidence="8">
    <location>
        <begin position="3"/>
        <end position="128"/>
    </location>
</feature>
<dbReference type="Pfam" id="PF00557">
    <property type="entry name" value="Peptidase_M24"/>
    <property type="match status" value="1"/>
</dbReference>
<evidence type="ECO:0000256" key="2">
    <source>
        <dbReference type="ARBA" id="ARBA00001936"/>
    </source>
</evidence>
<dbReference type="SUPFAM" id="SSF55920">
    <property type="entry name" value="Creatinase/aminopeptidase"/>
    <property type="match status" value="1"/>
</dbReference>
<dbReference type="SMART" id="SM01011">
    <property type="entry name" value="AMP_N"/>
    <property type="match status" value="1"/>
</dbReference>
<evidence type="ECO:0000256" key="3">
    <source>
        <dbReference type="ARBA" id="ARBA00008766"/>
    </source>
</evidence>
<dbReference type="InterPro" id="IPR052433">
    <property type="entry name" value="X-Pro_dipept-like"/>
</dbReference>
<sequence>MLFAENVYKTRQGKVAEAWKSLLGPQDLVLVHSGEAVQKPGGLDQTYDFLPHPSYFWLTGHRRDEGVMAYSLSEGWIEHQRPLSPVDIVWEGAEGNFECESTLVDLQKKLQGGAYKRVFHLGQTSEKTFEAETRELSIRLDQVRRCKDSHEVQLIRQIADMANKGYQALQNALRPGITERELQLHYENAVLMAGADKMPYGSIVGSGENAAILHAVPTKKKVASGELVLVDAGADVEDYCVDITRVYAVDSKFTPQQKDVYDLVHEAYKASVAMCRPGTQWRDVHMKSARVIAEGLQQWGIWKSSVDAALESGAISVFYPHGVGHLVGLKVRDTGHPENLNPQRYYGARLRVDLELKENYLITVEPGCYFARAFIEDQEIREKYKDHIQWSEAEKWKSFGGVRLEDDILITKGEAESLTNVVSK</sequence>
<accession>A0A1Z3N9S9</accession>
<comment type="similarity">
    <text evidence="3">Belongs to the peptidase M24B family.</text>
</comment>
<dbReference type="InterPro" id="IPR007865">
    <property type="entry name" value="Aminopep_P_N"/>
</dbReference>
<dbReference type="AlphaFoldDB" id="A0A1Z3N9S9"/>
<dbReference type="Gene3D" id="3.90.230.10">
    <property type="entry name" value="Creatinase/methionine aminopeptidase superfamily"/>
    <property type="match status" value="1"/>
</dbReference>
<dbReference type="GO" id="GO:0070006">
    <property type="term" value="F:metalloaminopeptidase activity"/>
    <property type="evidence" value="ECO:0007669"/>
    <property type="project" value="InterPro"/>
</dbReference>
<keyword evidence="9" id="KW-0645">Protease</keyword>
<evidence type="ECO:0000313" key="10">
    <source>
        <dbReference type="Proteomes" id="UP000197003"/>
    </source>
</evidence>
<evidence type="ECO:0000256" key="1">
    <source>
        <dbReference type="ARBA" id="ARBA00001424"/>
    </source>
</evidence>
<protein>
    <recommendedName>
        <fullName evidence="4">Xaa-Pro aminopeptidase</fullName>
        <ecNumber evidence="4">3.4.11.9</ecNumber>
    </recommendedName>
</protein>
<gene>
    <name evidence="9" type="ORF">B9G79_11905</name>
</gene>
<evidence type="ECO:0000256" key="6">
    <source>
        <dbReference type="ARBA" id="ARBA00022801"/>
    </source>
</evidence>
<dbReference type="InterPro" id="IPR029149">
    <property type="entry name" value="Creatin/AminoP/Spt16_N"/>
</dbReference>
<reference evidence="9 10" key="1">
    <citation type="submission" date="2017-04" db="EMBL/GenBank/DDBJ databases">
        <title>Whole genome sequence of Bdellovibrio bacteriovorus strain SSB218315.</title>
        <authorList>
            <person name="Oyedara O."/>
            <person name="Rodriguez-Perez M.A."/>
        </authorList>
    </citation>
    <scope>NUCLEOTIDE SEQUENCE [LARGE SCALE GENOMIC DNA]</scope>
    <source>
        <strain evidence="9 10">SSB218315</strain>
    </source>
</reference>
<keyword evidence="5" id="KW-0479">Metal-binding</keyword>
<dbReference type="GO" id="GO:0006508">
    <property type="term" value="P:proteolysis"/>
    <property type="evidence" value="ECO:0007669"/>
    <property type="project" value="TreeGrafter"/>
</dbReference>
<evidence type="ECO:0000256" key="5">
    <source>
        <dbReference type="ARBA" id="ARBA00022723"/>
    </source>
</evidence>
<dbReference type="EMBL" id="CP020946">
    <property type="protein sequence ID" value="ASD64219.1"/>
    <property type="molecule type" value="Genomic_DNA"/>
</dbReference>
<dbReference type="GO" id="GO:0030145">
    <property type="term" value="F:manganese ion binding"/>
    <property type="evidence" value="ECO:0007669"/>
    <property type="project" value="InterPro"/>
</dbReference>
<dbReference type="EC" id="3.4.11.9" evidence="4"/>
<evidence type="ECO:0000313" key="9">
    <source>
        <dbReference type="EMBL" id="ASD64219.1"/>
    </source>
</evidence>
<dbReference type="OrthoDB" id="5288399at2"/>
<keyword evidence="7" id="KW-0464">Manganese</keyword>
<organism evidence="9 10">
    <name type="scientific">Bdellovibrio bacteriovorus</name>
    <dbReference type="NCBI Taxonomy" id="959"/>
    <lineage>
        <taxon>Bacteria</taxon>
        <taxon>Pseudomonadati</taxon>
        <taxon>Bdellovibrionota</taxon>
        <taxon>Bdellovibrionia</taxon>
        <taxon>Bdellovibrionales</taxon>
        <taxon>Pseudobdellovibrionaceae</taxon>
        <taxon>Bdellovibrio</taxon>
    </lineage>
</organism>
<keyword evidence="6" id="KW-0378">Hydrolase</keyword>
<comment type="catalytic activity">
    <reaction evidence="1">
        <text>Release of any N-terminal amino acid, including proline, that is linked to proline, even from a dipeptide or tripeptide.</text>
        <dbReference type="EC" id="3.4.11.9"/>
    </reaction>
</comment>
<proteinExistence type="inferred from homology"/>
<dbReference type="PANTHER" id="PTHR43226">
    <property type="entry name" value="XAA-PRO AMINOPEPTIDASE 3"/>
    <property type="match status" value="1"/>
</dbReference>
<dbReference type="InterPro" id="IPR000994">
    <property type="entry name" value="Pept_M24"/>
</dbReference>
<dbReference type="RefSeq" id="WP_088565698.1">
    <property type="nucleotide sequence ID" value="NZ_CP020946.1"/>
</dbReference>
<dbReference type="Proteomes" id="UP000197003">
    <property type="component" value="Chromosome"/>
</dbReference>
<dbReference type="SUPFAM" id="SSF53092">
    <property type="entry name" value="Creatinase/prolidase N-terminal domain"/>
    <property type="match status" value="1"/>
</dbReference>
<keyword evidence="9" id="KW-0031">Aminopeptidase</keyword>
<dbReference type="PANTHER" id="PTHR43226:SF4">
    <property type="entry name" value="XAA-PRO AMINOPEPTIDASE 3"/>
    <property type="match status" value="1"/>
</dbReference>
<dbReference type="InterPro" id="IPR036005">
    <property type="entry name" value="Creatinase/aminopeptidase-like"/>
</dbReference>
<name>A0A1Z3N9S9_BDEBC</name>
<evidence type="ECO:0000259" key="8">
    <source>
        <dbReference type="SMART" id="SM01011"/>
    </source>
</evidence>
<comment type="cofactor">
    <cofactor evidence="2">
        <name>Mn(2+)</name>
        <dbReference type="ChEBI" id="CHEBI:29035"/>
    </cofactor>
</comment>
<evidence type="ECO:0000256" key="4">
    <source>
        <dbReference type="ARBA" id="ARBA00012574"/>
    </source>
</evidence>
<evidence type="ECO:0000256" key="7">
    <source>
        <dbReference type="ARBA" id="ARBA00023211"/>
    </source>
</evidence>
<dbReference type="CDD" id="cd01087">
    <property type="entry name" value="Prolidase"/>
    <property type="match status" value="1"/>
</dbReference>